<comment type="caution">
    <text evidence="4">The sequence shown here is derived from an EMBL/GenBank/DDBJ whole genome shotgun (WGS) entry which is preliminary data.</text>
</comment>
<feature type="region of interest" description="Disordered" evidence="1">
    <location>
        <begin position="434"/>
        <end position="456"/>
    </location>
</feature>
<organism evidence="4 5">
    <name type="scientific">Phytophthora citrophthora</name>
    <dbReference type="NCBI Taxonomy" id="4793"/>
    <lineage>
        <taxon>Eukaryota</taxon>
        <taxon>Sar</taxon>
        <taxon>Stramenopiles</taxon>
        <taxon>Oomycota</taxon>
        <taxon>Peronosporomycetes</taxon>
        <taxon>Peronosporales</taxon>
        <taxon>Peronosporaceae</taxon>
        <taxon>Phytophthora</taxon>
    </lineage>
</organism>
<keyword evidence="2" id="KW-0812">Transmembrane</keyword>
<dbReference type="PANTHER" id="PTHR34204:SF2">
    <property type="entry name" value="RNA-BINDING ASCH DOMAIN PROTEIN"/>
    <property type="match status" value="1"/>
</dbReference>
<evidence type="ECO:0008006" key="6">
    <source>
        <dbReference type="Google" id="ProtNLM"/>
    </source>
</evidence>
<dbReference type="AlphaFoldDB" id="A0AAD9GW61"/>
<feature type="region of interest" description="Disordered" evidence="1">
    <location>
        <begin position="92"/>
        <end position="118"/>
    </location>
</feature>
<feature type="signal peptide" evidence="3">
    <location>
        <begin position="1"/>
        <end position="32"/>
    </location>
</feature>
<feature type="compositionally biased region" description="Low complexity" evidence="1">
    <location>
        <begin position="92"/>
        <end position="114"/>
    </location>
</feature>
<evidence type="ECO:0000256" key="3">
    <source>
        <dbReference type="SAM" id="SignalP"/>
    </source>
</evidence>
<sequence length="935" mass="97817">MPPTQLNVKMRVLQITGLVLLWVWTGVQVATAACSDQVSSGDKGVGISADAAPTCPTAGGVGCFGGNIACRFCMAFSTPQSSHFLPCATTTTTTTTTPTVAPTAAPTSRPTAAPSSMNTSDPLQFRAQMLLHDDESHEAPTTNHVLVGVSDAAYVTQLAVILCAWHSIGSNPLQSLEESTEAIEGVTPAFSSRQRVLGVSVDKIHEFVRTIEEGDALTVTTELIDELGGARGILTLLGFQQTVGSRDLAPLTFRQCLAAFTERHTRDEPLTVGARAFSKHCARSSSGWWGEMMGNDAAKNARAEIKVRELLASATWKNIHSLPHAHATMEIRNALGYGARWDAESGTFRGFLEPPMLHGHEINAFIMVLTALTTGSSTVSAASCADRVSSGDQSVGITAFEDPSCVSGGLGCFPYGDPCRFCKKKDSTVEHLELCPESPQTESPPATTEPPEESSIDCKSLVSVGDQGVGISAVGAITLTCASNGLGCFHSGQCRFCQTESTTQSAPFLKCSDLLDESSTIPPRTPTPTSASTSTTCASVVSRSGLVGISYVSESRCNVASPTLLGCSPRTSCRLCRNYKNEANQYLVSCKVLRDQGATESGAVDSTTESTTADKNAGELTVTTAAAGAGVATASSAGGAVAAVAAVVAVLVVVMMSVMYVKGRRAYDEPMTPEDCPEGGLLTPHGGHGYTPREGSLVMVVSQSSIATLTRMTRIVPVVWATMTCFSIMTAAQTISCASRVSVGDQGVGISAIEDPSCNFGGLGCFPDGICRFCQTWATPQSSHLVTCQTPQPSATATISPSPPVSTSATPTDCDTIVRMSSFTGISFVTDETCNVVQPSTTGCAALTTCRLCRTVKNEDNQFLTNCAAFGAPASGSLRRLKSENGELKNFTGIALSCVGGMALVVAIIGLAHSRFCHRNEKQETRAVDDNGFGN</sequence>
<evidence type="ECO:0000313" key="4">
    <source>
        <dbReference type="EMBL" id="KAK1945313.1"/>
    </source>
</evidence>
<name>A0AAD9GW61_9STRA</name>
<protein>
    <recommendedName>
        <fullName evidence="6">Membrane-associated protein</fullName>
    </recommendedName>
</protein>
<accession>A0AAD9GW61</accession>
<gene>
    <name evidence="4" type="ORF">P3T76_003846</name>
</gene>
<keyword evidence="5" id="KW-1185">Reference proteome</keyword>
<keyword evidence="3" id="KW-0732">Signal</keyword>
<feature type="transmembrane region" description="Helical" evidence="2">
    <location>
        <begin position="640"/>
        <end position="661"/>
    </location>
</feature>
<dbReference type="PANTHER" id="PTHR34204">
    <property type="entry name" value="RNA-BINDING ASCH DOMAIN PROTEIN"/>
    <property type="match status" value="1"/>
</dbReference>
<feature type="compositionally biased region" description="Low complexity" evidence="1">
    <location>
        <begin position="436"/>
        <end position="446"/>
    </location>
</feature>
<keyword evidence="2" id="KW-1133">Transmembrane helix</keyword>
<dbReference type="EMBL" id="JASMQC010000005">
    <property type="protein sequence ID" value="KAK1945313.1"/>
    <property type="molecule type" value="Genomic_DNA"/>
</dbReference>
<evidence type="ECO:0000256" key="2">
    <source>
        <dbReference type="SAM" id="Phobius"/>
    </source>
</evidence>
<evidence type="ECO:0000256" key="1">
    <source>
        <dbReference type="SAM" id="MobiDB-lite"/>
    </source>
</evidence>
<feature type="chain" id="PRO_5042172315" description="Membrane-associated protein" evidence="3">
    <location>
        <begin position="33"/>
        <end position="935"/>
    </location>
</feature>
<reference evidence="4" key="1">
    <citation type="submission" date="2023-08" db="EMBL/GenBank/DDBJ databases">
        <title>Reference Genome Resource for the Citrus Pathogen Phytophthora citrophthora.</title>
        <authorList>
            <person name="Moller H."/>
            <person name="Coetzee B."/>
            <person name="Rose L.J."/>
            <person name="Van Niekerk J.M."/>
        </authorList>
    </citation>
    <scope>NUCLEOTIDE SEQUENCE</scope>
    <source>
        <strain evidence="4">STE-U-9442</strain>
    </source>
</reference>
<keyword evidence="2" id="KW-0472">Membrane</keyword>
<dbReference type="Proteomes" id="UP001259832">
    <property type="component" value="Unassembled WGS sequence"/>
</dbReference>
<evidence type="ECO:0000313" key="5">
    <source>
        <dbReference type="Proteomes" id="UP001259832"/>
    </source>
</evidence>
<proteinExistence type="predicted"/>
<feature type="transmembrane region" description="Helical" evidence="2">
    <location>
        <begin position="890"/>
        <end position="912"/>
    </location>
</feature>